<dbReference type="SUPFAM" id="SSF46689">
    <property type="entry name" value="Homeodomain-like"/>
    <property type="match status" value="2"/>
</dbReference>
<dbReference type="InterPro" id="IPR003313">
    <property type="entry name" value="AraC-bd"/>
</dbReference>
<dbReference type="InterPro" id="IPR037923">
    <property type="entry name" value="HTH-like"/>
</dbReference>
<dbReference type="SUPFAM" id="SSF51215">
    <property type="entry name" value="Regulatory protein AraC"/>
    <property type="match status" value="1"/>
</dbReference>
<comment type="caution">
    <text evidence="5">The sequence shown here is derived from an EMBL/GenBank/DDBJ whole genome shotgun (WGS) entry which is preliminary data.</text>
</comment>
<dbReference type="RefSeq" id="WP_136371423.1">
    <property type="nucleotide sequence ID" value="NZ_SSOB01000025.1"/>
</dbReference>
<dbReference type="InterPro" id="IPR018062">
    <property type="entry name" value="HTH_AraC-typ_CS"/>
</dbReference>
<evidence type="ECO:0000256" key="3">
    <source>
        <dbReference type="ARBA" id="ARBA00023163"/>
    </source>
</evidence>
<dbReference type="Pfam" id="PF12833">
    <property type="entry name" value="HTH_18"/>
    <property type="match status" value="1"/>
</dbReference>
<dbReference type="EMBL" id="SSOB01000025">
    <property type="protein sequence ID" value="THF76391.1"/>
    <property type="molecule type" value="Genomic_DNA"/>
</dbReference>
<dbReference type="Pfam" id="PF02311">
    <property type="entry name" value="AraC_binding"/>
    <property type="match status" value="1"/>
</dbReference>
<evidence type="ECO:0000259" key="4">
    <source>
        <dbReference type="PROSITE" id="PS01124"/>
    </source>
</evidence>
<accession>A0A4S4BNE7</accession>
<evidence type="ECO:0000256" key="1">
    <source>
        <dbReference type="ARBA" id="ARBA00023015"/>
    </source>
</evidence>
<dbReference type="AlphaFoldDB" id="A0A4S4BNE7"/>
<dbReference type="PANTHER" id="PTHR43280">
    <property type="entry name" value="ARAC-FAMILY TRANSCRIPTIONAL REGULATOR"/>
    <property type="match status" value="1"/>
</dbReference>
<dbReference type="InterPro" id="IPR018060">
    <property type="entry name" value="HTH_AraC"/>
</dbReference>
<organism evidence="5 6">
    <name type="scientific">Cohnella fermenti</name>
    <dbReference type="NCBI Taxonomy" id="2565925"/>
    <lineage>
        <taxon>Bacteria</taxon>
        <taxon>Bacillati</taxon>
        <taxon>Bacillota</taxon>
        <taxon>Bacilli</taxon>
        <taxon>Bacillales</taxon>
        <taxon>Paenibacillaceae</taxon>
        <taxon>Cohnella</taxon>
    </lineage>
</organism>
<feature type="domain" description="HTH araC/xylS-type" evidence="4">
    <location>
        <begin position="183"/>
        <end position="281"/>
    </location>
</feature>
<keyword evidence="1" id="KW-0805">Transcription regulation</keyword>
<dbReference type="Gene3D" id="1.10.10.60">
    <property type="entry name" value="Homeodomain-like"/>
    <property type="match status" value="2"/>
</dbReference>
<evidence type="ECO:0000313" key="5">
    <source>
        <dbReference type="EMBL" id="THF76391.1"/>
    </source>
</evidence>
<protein>
    <submittedName>
        <fullName evidence="5">Helix-turn-helix transcriptional regulator</fullName>
    </submittedName>
</protein>
<dbReference type="OrthoDB" id="192171at2"/>
<evidence type="ECO:0000313" key="6">
    <source>
        <dbReference type="Proteomes" id="UP000310636"/>
    </source>
</evidence>
<keyword evidence="6" id="KW-1185">Reference proteome</keyword>
<keyword evidence="3" id="KW-0804">Transcription</keyword>
<sequence>MSTTSFIELKTPPVPYYWESGRSDFRVGDRHPNRRNLGLFDLLIVAGGALHIGENGAEWELRGGDTLLLLPDGEHYAVKPCEEDTVFYWIHFEHAHWQQGTHSAKADGTLPASLPFSAPYTLRLPKRSALREPEEALSLVRRMPGLTAGDSFWEDQRLFLKILSLLDAGSPAPSASPTARLAELTAAYIRQHYREELTNESLAEALHFHSTHIVRCMKARYGVTPVHYLLEYRLDRGKRLLLTTDWPVERIADEVGFRYAPYFSTCFKRRVGLSPAMFRKQYWNG</sequence>
<dbReference type="Proteomes" id="UP000310636">
    <property type="component" value="Unassembled WGS sequence"/>
</dbReference>
<dbReference type="GO" id="GO:0003700">
    <property type="term" value="F:DNA-binding transcription factor activity"/>
    <property type="evidence" value="ECO:0007669"/>
    <property type="project" value="InterPro"/>
</dbReference>
<dbReference type="InterPro" id="IPR009057">
    <property type="entry name" value="Homeodomain-like_sf"/>
</dbReference>
<dbReference type="PROSITE" id="PS00041">
    <property type="entry name" value="HTH_ARAC_FAMILY_1"/>
    <property type="match status" value="1"/>
</dbReference>
<keyword evidence="2" id="KW-0238">DNA-binding</keyword>
<gene>
    <name evidence="5" type="ORF">E6C55_19165</name>
</gene>
<proteinExistence type="predicted"/>
<evidence type="ECO:0000256" key="2">
    <source>
        <dbReference type="ARBA" id="ARBA00023125"/>
    </source>
</evidence>
<name>A0A4S4BNE7_9BACL</name>
<dbReference type="GO" id="GO:0043565">
    <property type="term" value="F:sequence-specific DNA binding"/>
    <property type="evidence" value="ECO:0007669"/>
    <property type="project" value="InterPro"/>
</dbReference>
<dbReference type="PANTHER" id="PTHR43280:SF2">
    <property type="entry name" value="HTH-TYPE TRANSCRIPTIONAL REGULATOR EXSA"/>
    <property type="match status" value="1"/>
</dbReference>
<reference evidence="5 6" key="1">
    <citation type="submission" date="2019-04" db="EMBL/GenBank/DDBJ databases">
        <title>Cohnella sp. nov. isolated from preserved vegetables.</title>
        <authorList>
            <person name="Lin S.-Y."/>
            <person name="Hung M.-H."/>
            <person name="Young C.-C."/>
        </authorList>
    </citation>
    <scope>NUCLEOTIDE SEQUENCE [LARGE SCALE GENOMIC DNA]</scope>
    <source>
        <strain evidence="5 6">CC-MHH1044</strain>
    </source>
</reference>
<dbReference type="PROSITE" id="PS01124">
    <property type="entry name" value="HTH_ARAC_FAMILY_2"/>
    <property type="match status" value="1"/>
</dbReference>
<dbReference type="SMART" id="SM00342">
    <property type="entry name" value="HTH_ARAC"/>
    <property type="match status" value="1"/>
</dbReference>